<feature type="compositionally biased region" description="Polar residues" evidence="6">
    <location>
        <begin position="357"/>
        <end position="368"/>
    </location>
</feature>
<dbReference type="Pfam" id="PF09451">
    <property type="entry name" value="ATG27"/>
    <property type="match status" value="1"/>
</dbReference>
<dbReference type="GO" id="GO:0016020">
    <property type="term" value="C:membrane"/>
    <property type="evidence" value="ECO:0007669"/>
    <property type="project" value="UniProtKB-SubCell"/>
</dbReference>
<evidence type="ECO:0000256" key="8">
    <source>
        <dbReference type="SAM" id="SignalP"/>
    </source>
</evidence>
<organism evidence="9 10">
    <name type="scientific">Heliocybe sulcata</name>
    <dbReference type="NCBI Taxonomy" id="5364"/>
    <lineage>
        <taxon>Eukaryota</taxon>
        <taxon>Fungi</taxon>
        <taxon>Dikarya</taxon>
        <taxon>Basidiomycota</taxon>
        <taxon>Agaricomycotina</taxon>
        <taxon>Agaricomycetes</taxon>
        <taxon>Gloeophyllales</taxon>
        <taxon>Gloeophyllaceae</taxon>
        <taxon>Heliocybe</taxon>
    </lineage>
</organism>
<keyword evidence="5 7" id="KW-0472">Membrane</keyword>
<feature type="transmembrane region" description="Helical" evidence="7">
    <location>
        <begin position="274"/>
        <end position="297"/>
    </location>
</feature>
<sequence>MLLVVLTSFFFNALLYCLVNAEYHQLKELKRDCKFTLNNHEYDLCPVLTPYADKEITIDIERWTPPTVLHSEYRISLGGPLKKNESRHDEDQCWQGTQICLTTSTRWPAHKDEPARVTQVVPIAGSLHFEWGKNHSYTTHMNATASLAETVEGRHPAVRMRLNGGIYVRSPQRASFYFLCNHTAEEPTSPQFAWQWNGTYGFTWSSKHACGKAIKQEDPPPQSPPEQKPEQPVETPPEDQPPPDEHEGELPPEGEQGNFIPSPDDSNMKRNTTIIFFAVLSPIVLLTYLFYSPPLALRRFVLRASRRLGVSKFRASESRLVQWASQFHDIEGEGEEDFMINGRDVPEEQIPLAPSPKRTSFANYGSAA</sequence>
<dbReference type="SUPFAM" id="SSF50911">
    <property type="entry name" value="Mannose 6-phosphate receptor domain"/>
    <property type="match status" value="1"/>
</dbReference>
<evidence type="ECO:0000313" key="10">
    <source>
        <dbReference type="Proteomes" id="UP000305948"/>
    </source>
</evidence>
<evidence type="ECO:0000256" key="4">
    <source>
        <dbReference type="ARBA" id="ARBA00022989"/>
    </source>
</evidence>
<evidence type="ECO:0000256" key="5">
    <source>
        <dbReference type="ARBA" id="ARBA00023136"/>
    </source>
</evidence>
<keyword evidence="2 7" id="KW-0812">Transmembrane</keyword>
<proteinExistence type="predicted"/>
<dbReference type="Proteomes" id="UP000305948">
    <property type="component" value="Unassembled WGS sequence"/>
</dbReference>
<feature type="region of interest" description="Disordered" evidence="6">
    <location>
        <begin position="348"/>
        <end position="368"/>
    </location>
</feature>
<feature type="signal peptide" evidence="8">
    <location>
        <begin position="1"/>
        <end position="21"/>
    </location>
</feature>
<accession>A0A5C3MYB9</accession>
<feature type="region of interest" description="Disordered" evidence="6">
    <location>
        <begin position="211"/>
        <end position="265"/>
    </location>
</feature>
<protein>
    <submittedName>
        <fullName evidence="9">Uncharacterized protein</fullName>
    </submittedName>
</protein>
<dbReference type="InterPro" id="IPR018939">
    <property type="entry name" value="Autophagy-rel_prot_27"/>
</dbReference>
<keyword evidence="4 7" id="KW-1133">Transmembrane helix</keyword>
<gene>
    <name evidence="9" type="ORF">OE88DRAFT_1660591</name>
</gene>
<evidence type="ECO:0000256" key="1">
    <source>
        <dbReference type="ARBA" id="ARBA00004167"/>
    </source>
</evidence>
<evidence type="ECO:0000256" key="7">
    <source>
        <dbReference type="SAM" id="Phobius"/>
    </source>
</evidence>
<evidence type="ECO:0000256" key="6">
    <source>
        <dbReference type="SAM" id="MobiDB-lite"/>
    </source>
</evidence>
<evidence type="ECO:0000256" key="3">
    <source>
        <dbReference type="ARBA" id="ARBA00022729"/>
    </source>
</evidence>
<dbReference type="OrthoDB" id="29460at2759"/>
<keyword evidence="3 8" id="KW-0732">Signal</keyword>
<name>A0A5C3MYB9_9AGAM</name>
<feature type="chain" id="PRO_5022951065" evidence="8">
    <location>
        <begin position="22"/>
        <end position="368"/>
    </location>
</feature>
<evidence type="ECO:0000313" key="9">
    <source>
        <dbReference type="EMBL" id="TFK50314.1"/>
    </source>
</evidence>
<evidence type="ECO:0000256" key="2">
    <source>
        <dbReference type="ARBA" id="ARBA00022692"/>
    </source>
</evidence>
<dbReference type="EMBL" id="ML213513">
    <property type="protein sequence ID" value="TFK50314.1"/>
    <property type="molecule type" value="Genomic_DNA"/>
</dbReference>
<comment type="subcellular location">
    <subcellularLocation>
        <location evidence="1">Membrane</location>
        <topology evidence="1">Single-pass membrane protein</topology>
    </subcellularLocation>
</comment>
<dbReference type="Gene3D" id="2.70.130.10">
    <property type="entry name" value="Mannose-6-phosphate receptor binding domain"/>
    <property type="match status" value="1"/>
</dbReference>
<dbReference type="InterPro" id="IPR009011">
    <property type="entry name" value="Man6P_isomerase_rcpt-bd_dom_sf"/>
</dbReference>
<dbReference type="AlphaFoldDB" id="A0A5C3MYB9"/>
<reference evidence="9 10" key="1">
    <citation type="journal article" date="2019" name="Nat. Ecol. Evol.">
        <title>Megaphylogeny resolves global patterns of mushroom evolution.</title>
        <authorList>
            <person name="Varga T."/>
            <person name="Krizsan K."/>
            <person name="Foldi C."/>
            <person name="Dima B."/>
            <person name="Sanchez-Garcia M."/>
            <person name="Sanchez-Ramirez S."/>
            <person name="Szollosi G.J."/>
            <person name="Szarkandi J.G."/>
            <person name="Papp V."/>
            <person name="Albert L."/>
            <person name="Andreopoulos W."/>
            <person name="Angelini C."/>
            <person name="Antonin V."/>
            <person name="Barry K.W."/>
            <person name="Bougher N.L."/>
            <person name="Buchanan P."/>
            <person name="Buyck B."/>
            <person name="Bense V."/>
            <person name="Catcheside P."/>
            <person name="Chovatia M."/>
            <person name="Cooper J."/>
            <person name="Damon W."/>
            <person name="Desjardin D."/>
            <person name="Finy P."/>
            <person name="Geml J."/>
            <person name="Haridas S."/>
            <person name="Hughes K."/>
            <person name="Justo A."/>
            <person name="Karasinski D."/>
            <person name="Kautmanova I."/>
            <person name="Kiss B."/>
            <person name="Kocsube S."/>
            <person name="Kotiranta H."/>
            <person name="LaButti K.M."/>
            <person name="Lechner B.E."/>
            <person name="Liimatainen K."/>
            <person name="Lipzen A."/>
            <person name="Lukacs Z."/>
            <person name="Mihaltcheva S."/>
            <person name="Morgado L.N."/>
            <person name="Niskanen T."/>
            <person name="Noordeloos M.E."/>
            <person name="Ohm R.A."/>
            <person name="Ortiz-Santana B."/>
            <person name="Ovrebo C."/>
            <person name="Racz N."/>
            <person name="Riley R."/>
            <person name="Savchenko A."/>
            <person name="Shiryaev A."/>
            <person name="Soop K."/>
            <person name="Spirin V."/>
            <person name="Szebenyi C."/>
            <person name="Tomsovsky M."/>
            <person name="Tulloss R.E."/>
            <person name="Uehling J."/>
            <person name="Grigoriev I.V."/>
            <person name="Vagvolgyi C."/>
            <person name="Papp T."/>
            <person name="Martin F.M."/>
            <person name="Miettinen O."/>
            <person name="Hibbett D.S."/>
            <person name="Nagy L.G."/>
        </authorList>
    </citation>
    <scope>NUCLEOTIDE SEQUENCE [LARGE SCALE GENOMIC DNA]</scope>
    <source>
        <strain evidence="9 10">OMC1185</strain>
    </source>
</reference>
<keyword evidence="10" id="KW-1185">Reference proteome</keyword>